<keyword evidence="5 7" id="KW-0413">Isomerase</keyword>
<dbReference type="EC" id="5.1.1.3" evidence="2 7"/>
<dbReference type="NCBIfam" id="TIGR00067">
    <property type="entry name" value="glut_race"/>
    <property type="match status" value="1"/>
</dbReference>
<dbReference type="RefSeq" id="WP_192392061.1">
    <property type="nucleotide sequence ID" value="NZ_CAJHIU010000001.1"/>
</dbReference>
<dbReference type="InterPro" id="IPR018187">
    <property type="entry name" value="Asp/Glu_racemase_AS_1"/>
</dbReference>
<evidence type="ECO:0000256" key="7">
    <source>
        <dbReference type="HAMAP-Rule" id="MF_00258"/>
    </source>
</evidence>
<proteinExistence type="inferred from homology"/>
<dbReference type="PANTHER" id="PTHR21198">
    <property type="entry name" value="GLUTAMATE RACEMASE"/>
    <property type="match status" value="1"/>
</dbReference>
<dbReference type="Proteomes" id="UP000641152">
    <property type="component" value="Unassembled WGS sequence"/>
</dbReference>
<dbReference type="EMBL" id="JACXST010000001">
    <property type="protein sequence ID" value="MBD9359131.1"/>
    <property type="molecule type" value="Genomic_DNA"/>
</dbReference>
<accession>A0ABR9D7P1</accession>
<evidence type="ECO:0000256" key="5">
    <source>
        <dbReference type="ARBA" id="ARBA00023235"/>
    </source>
</evidence>
<dbReference type="GO" id="GO:0008881">
    <property type="term" value="F:glutamate racemase activity"/>
    <property type="evidence" value="ECO:0007669"/>
    <property type="project" value="UniProtKB-EC"/>
</dbReference>
<evidence type="ECO:0000256" key="6">
    <source>
        <dbReference type="ARBA" id="ARBA00023316"/>
    </source>
</evidence>
<comment type="function">
    <text evidence="7">Provides the (R)-glutamate required for cell wall biosynthesis.</text>
</comment>
<gene>
    <name evidence="7 8" type="primary">murI</name>
    <name evidence="8" type="ORF">EBB_00915</name>
</gene>
<dbReference type="HAMAP" id="MF_00258">
    <property type="entry name" value="Glu_racemase"/>
    <property type="match status" value="1"/>
</dbReference>
<dbReference type="InterPro" id="IPR033134">
    <property type="entry name" value="Asp/Glu_racemase_AS_2"/>
</dbReference>
<evidence type="ECO:0000256" key="2">
    <source>
        <dbReference type="ARBA" id="ARBA00013090"/>
    </source>
</evidence>
<feature type="active site" description="Proton donor/acceptor" evidence="7">
    <location>
        <position position="187"/>
    </location>
</feature>
<dbReference type="Pfam" id="PF01177">
    <property type="entry name" value="Asp_Glu_race"/>
    <property type="match status" value="1"/>
</dbReference>
<evidence type="ECO:0000256" key="3">
    <source>
        <dbReference type="ARBA" id="ARBA00022960"/>
    </source>
</evidence>
<feature type="binding site" evidence="7">
    <location>
        <begin position="78"/>
        <end position="79"/>
    </location>
    <ligand>
        <name>substrate</name>
    </ligand>
</feature>
<evidence type="ECO:0000256" key="1">
    <source>
        <dbReference type="ARBA" id="ARBA00001602"/>
    </source>
</evidence>
<reference evidence="8 9" key="1">
    <citation type="submission" date="2020-09" db="EMBL/GenBank/DDBJ databases">
        <title>Methylomonas albis sp. nov. and Methylomonas fluvii sp. nov.: Two cold-adapted methanotrophs from the River Elbe and an amended description of Methylovulum psychrotolerans strain Eb1.</title>
        <authorList>
            <person name="Bussmann I.K."/>
            <person name="Klings K.-W."/>
            <person name="Warnstedt J."/>
            <person name="Hoppert M."/>
            <person name="Saborowski A."/>
            <person name="Horn F."/>
            <person name="Liebner S."/>
        </authorList>
    </citation>
    <scope>NUCLEOTIDE SEQUENCE [LARGE SCALE GENOMIC DNA]</scope>
    <source>
        <strain evidence="8 9">EbB</strain>
    </source>
</reference>
<dbReference type="PANTHER" id="PTHR21198:SF2">
    <property type="entry name" value="GLUTAMATE RACEMASE"/>
    <property type="match status" value="1"/>
</dbReference>
<keyword evidence="4 7" id="KW-0573">Peptidoglycan synthesis</keyword>
<keyword evidence="3 7" id="KW-0133">Cell shape</keyword>
<comment type="pathway">
    <text evidence="7">Cell wall biogenesis; peptidoglycan biosynthesis.</text>
</comment>
<evidence type="ECO:0000313" key="8">
    <source>
        <dbReference type="EMBL" id="MBD9359131.1"/>
    </source>
</evidence>
<evidence type="ECO:0000313" key="9">
    <source>
        <dbReference type="Proteomes" id="UP000641152"/>
    </source>
</evidence>
<name>A0ABR9D7P1_9GAMM</name>
<dbReference type="SUPFAM" id="SSF53681">
    <property type="entry name" value="Aspartate/glutamate racemase"/>
    <property type="match status" value="2"/>
</dbReference>
<feature type="binding site" evidence="7">
    <location>
        <begin position="46"/>
        <end position="47"/>
    </location>
    <ligand>
        <name>substrate</name>
    </ligand>
</feature>
<dbReference type="Gene3D" id="3.40.50.1860">
    <property type="match status" value="2"/>
</dbReference>
<feature type="binding site" evidence="7">
    <location>
        <begin position="14"/>
        <end position="15"/>
    </location>
    <ligand>
        <name>substrate</name>
    </ligand>
</feature>
<feature type="binding site" evidence="7">
    <location>
        <begin position="188"/>
        <end position="189"/>
    </location>
    <ligand>
        <name>substrate</name>
    </ligand>
</feature>
<dbReference type="InterPro" id="IPR004391">
    <property type="entry name" value="Glu_race"/>
</dbReference>
<evidence type="ECO:0000256" key="4">
    <source>
        <dbReference type="ARBA" id="ARBA00022984"/>
    </source>
</evidence>
<dbReference type="InterPro" id="IPR001920">
    <property type="entry name" value="Asp/Glu_race"/>
</dbReference>
<protein>
    <recommendedName>
        <fullName evidence="2 7">Glutamate racemase</fullName>
        <ecNumber evidence="2 7">5.1.1.3</ecNumber>
    </recommendedName>
</protein>
<keyword evidence="9" id="KW-1185">Reference proteome</keyword>
<dbReference type="InterPro" id="IPR015942">
    <property type="entry name" value="Asp/Glu/hydantoin_racemase"/>
</dbReference>
<keyword evidence="6 7" id="KW-0961">Cell wall biogenesis/degradation</keyword>
<comment type="catalytic activity">
    <reaction evidence="1 7">
        <text>L-glutamate = D-glutamate</text>
        <dbReference type="Rhea" id="RHEA:12813"/>
        <dbReference type="ChEBI" id="CHEBI:29985"/>
        <dbReference type="ChEBI" id="CHEBI:29986"/>
        <dbReference type="EC" id="5.1.1.3"/>
    </reaction>
</comment>
<sequence length="282" mass="29522">MTALSTDAPIGVFDSGVGGLSVLRAIRAALPMEDLLYVADSGYAPYGDRDAEFIADRATTITELLLDAGVKAIVVACNTATVVAIEKLRAWCPVPVVAMEPAIKPAAQTTKSGVIGVLATSRTLASPSVARLCAAYGKDIAILLQPCPGLVEQVEKAQLHSDVTRELLVGYLSPLLLAGADTIVLGCTHYPFLAPLIREIVGPDLAIIDPATAVAKELARRLQGNLLPVSAERAAEVSFFSSTAAEPASMIISALWGSRVLVQDVSQLGYRAQRLGLISTGF</sequence>
<organism evidence="8 9">
    <name type="scientific">Methylomonas fluvii</name>
    <dbReference type="NCBI Taxonomy" id="1854564"/>
    <lineage>
        <taxon>Bacteria</taxon>
        <taxon>Pseudomonadati</taxon>
        <taxon>Pseudomonadota</taxon>
        <taxon>Gammaproteobacteria</taxon>
        <taxon>Methylococcales</taxon>
        <taxon>Methylococcaceae</taxon>
        <taxon>Methylomonas</taxon>
    </lineage>
</organism>
<dbReference type="PROSITE" id="PS00923">
    <property type="entry name" value="ASP_GLU_RACEMASE_1"/>
    <property type="match status" value="1"/>
</dbReference>
<comment type="caution">
    <text evidence="8">The sequence shown here is derived from an EMBL/GenBank/DDBJ whole genome shotgun (WGS) entry which is preliminary data.</text>
</comment>
<feature type="active site" description="Proton donor/acceptor" evidence="7">
    <location>
        <position position="77"/>
    </location>
</feature>
<comment type="similarity">
    <text evidence="7">Belongs to the aspartate/glutamate racemases family.</text>
</comment>
<dbReference type="PROSITE" id="PS00924">
    <property type="entry name" value="ASP_GLU_RACEMASE_2"/>
    <property type="match status" value="1"/>
</dbReference>